<dbReference type="Proteomes" id="UP000199318">
    <property type="component" value="Unassembled WGS sequence"/>
</dbReference>
<protein>
    <submittedName>
        <fullName evidence="2">Cxxc_20_cxxc protein</fullName>
    </submittedName>
</protein>
<dbReference type="AlphaFoldDB" id="A0A1H9U3G6"/>
<comment type="caution">
    <text evidence="2">The sequence shown here is derived from an EMBL/GenBank/DDBJ whole genome shotgun (WGS) entry which is preliminary data.</text>
</comment>
<dbReference type="RefSeq" id="WP_093072944.1">
    <property type="nucleotide sequence ID" value="NZ_FOGV01000012.1"/>
</dbReference>
<dbReference type="OrthoDB" id="2970506at2"/>
<keyword evidence="3" id="KW-1185">Reference proteome</keyword>
<name>A0A1H9U3G6_9BACI</name>
<keyword evidence="1" id="KW-0812">Transmembrane</keyword>
<evidence type="ECO:0000256" key="1">
    <source>
        <dbReference type="SAM" id="Phobius"/>
    </source>
</evidence>
<feature type="transmembrane region" description="Helical" evidence="1">
    <location>
        <begin position="65"/>
        <end position="87"/>
    </location>
</feature>
<keyword evidence="1" id="KW-0472">Membrane</keyword>
<feature type="transmembrane region" description="Helical" evidence="1">
    <location>
        <begin position="39"/>
        <end position="59"/>
    </location>
</feature>
<reference evidence="3" key="1">
    <citation type="submission" date="2016-10" db="EMBL/GenBank/DDBJ databases">
        <authorList>
            <person name="de Groot N.N."/>
        </authorList>
    </citation>
    <scope>NUCLEOTIDE SEQUENCE [LARGE SCALE GENOMIC DNA]</scope>
    <source>
        <strain evidence="3">10nlg</strain>
    </source>
</reference>
<gene>
    <name evidence="2" type="ORF">SAMN05444126_11271</name>
</gene>
<dbReference type="EMBL" id="FOGV01000012">
    <property type="protein sequence ID" value="SES03986.1"/>
    <property type="molecule type" value="Genomic_DNA"/>
</dbReference>
<accession>A0A1H9U3G6</accession>
<organism evidence="2 3">
    <name type="scientific">Salisediminibacterium halotolerans</name>
    <dbReference type="NCBI Taxonomy" id="517425"/>
    <lineage>
        <taxon>Bacteria</taxon>
        <taxon>Bacillati</taxon>
        <taxon>Bacillota</taxon>
        <taxon>Bacilli</taxon>
        <taxon>Bacillales</taxon>
        <taxon>Bacillaceae</taxon>
        <taxon>Salisediminibacterium</taxon>
    </lineage>
</organism>
<proteinExistence type="predicted"/>
<keyword evidence="1" id="KW-1133">Transmembrane helix</keyword>
<dbReference type="InterPro" id="IPR026369">
    <property type="entry name" value="CxxC_20_CxxC"/>
</dbReference>
<sequence length="102" mass="11413">MRTCEECGRAFSWKQAYAAQWRLTPVECHNCRTKHELSAAARLFFSSAVLAPAVFTGAYTAAFGLLWSLLFAILVMIGASLLAPVFFPFRLTLNSITDHQRK</sequence>
<dbReference type="NCBIfam" id="TIGR04104">
    <property type="entry name" value="cxxc_20_cxxc"/>
    <property type="match status" value="1"/>
</dbReference>
<evidence type="ECO:0000313" key="3">
    <source>
        <dbReference type="Proteomes" id="UP000199318"/>
    </source>
</evidence>
<evidence type="ECO:0000313" key="2">
    <source>
        <dbReference type="EMBL" id="SES03986.1"/>
    </source>
</evidence>